<dbReference type="Proteomes" id="UP000308730">
    <property type="component" value="Unassembled WGS sequence"/>
</dbReference>
<proteinExistence type="predicted"/>
<protein>
    <submittedName>
        <fullName evidence="1">Uncharacterized protein</fullName>
    </submittedName>
</protein>
<keyword evidence="2" id="KW-1185">Reference proteome</keyword>
<accession>A0A4S4MR55</accession>
<comment type="caution">
    <text evidence="1">The sequence shown here is derived from an EMBL/GenBank/DDBJ whole genome shotgun (WGS) entry which is preliminary data.</text>
</comment>
<evidence type="ECO:0000313" key="2">
    <source>
        <dbReference type="Proteomes" id="UP000308730"/>
    </source>
</evidence>
<gene>
    <name evidence="1" type="ORF">EUX98_g6415</name>
</gene>
<dbReference type="OrthoDB" id="2803395at2759"/>
<reference evidence="1 2" key="1">
    <citation type="submission" date="2019-02" db="EMBL/GenBank/DDBJ databases">
        <title>Genome sequencing of the rare red list fungi Antrodiella citrinella (Flaviporus citrinellus).</title>
        <authorList>
            <person name="Buettner E."/>
            <person name="Kellner H."/>
        </authorList>
    </citation>
    <scope>NUCLEOTIDE SEQUENCE [LARGE SCALE GENOMIC DNA]</scope>
    <source>
        <strain evidence="1 2">DSM 108506</strain>
    </source>
</reference>
<sequence length="320" mass="36062">MEAVGSPSSVFPNEILLLIWENIPVSDLRTHVCFYHICRTTAGFYGDEGQQAAFWRRSCLRAGICFTATDSSYKDVAFEVIKLDGFCGLPACGALAVEHAMQTFGWDPEDDEPFDDIMREALIDQGRTEGSGPLEPIPNSVFEHVAFSSTPVVYADSRVRMPIYFQQSPRSLNGDPVTGQDRRIINGSWHPLVYRSMATFPSSSTLSYTFDRRYEPEGSLDVSSMLRVQTVLKSISNRLDEELSVRELLSLLDDDGPFAVVKPADGKYAGYMLRQFTTLRGLVNHCRFKGLKYEQGYENVQPLPFVLQFARYDEDDDLIL</sequence>
<dbReference type="EMBL" id="SGPM01000226">
    <property type="protein sequence ID" value="THH27768.1"/>
    <property type="molecule type" value="Genomic_DNA"/>
</dbReference>
<name>A0A4S4MR55_9APHY</name>
<evidence type="ECO:0000313" key="1">
    <source>
        <dbReference type="EMBL" id="THH27768.1"/>
    </source>
</evidence>
<dbReference type="AlphaFoldDB" id="A0A4S4MR55"/>
<organism evidence="1 2">
    <name type="scientific">Antrodiella citrinella</name>
    <dbReference type="NCBI Taxonomy" id="2447956"/>
    <lineage>
        <taxon>Eukaryota</taxon>
        <taxon>Fungi</taxon>
        <taxon>Dikarya</taxon>
        <taxon>Basidiomycota</taxon>
        <taxon>Agaricomycotina</taxon>
        <taxon>Agaricomycetes</taxon>
        <taxon>Polyporales</taxon>
        <taxon>Steccherinaceae</taxon>
        <taxon>Antrodiella</taxon>
    </lineage>
</organism>